<dbReference type="RefSeq" id="WP_007193126.1">
    <property type="nucleotide sequence ID" value="NZ_AFWV01000007.1"/>
</dbReference>
<accession>F9UBE9</accession>
<dbReference type="AlphaFoldDB" id="F9UBE9"/>
<dbReference type="Pfam" id="PF01722">
    <property type="entry name" value="BolA"/>
    <property type="match status" value="1"/>
</dbReference>
<sequence>MHQDEIITRVRAEHPDAVIDIAGADCNFEIHIVSEGFAGQGLLQRQKGVLGLFKDELKSGVLHALTIKAKTPQEKAAESPEAMPDR</sequence>
<gene>
    <name evidence="2" type="ORF">ThimaDRAFT_2251</name>
</gene>
<evidence type="ECO:0000313" key="3">
    <source>
        <dbReference type="Proteomes" id="UP000005459"/>
    </source>
</evidence>
<dbReference type="OrthoDB" id="9801469at2"/>
<dbReference type="eggNOG" id="COG5007">
    <property type="taxonomic scope" value="Bacteria"/>
</dbReference>
<keyword evidence="3" id="KW-1185">Reference proteome</keyword>
<dbReference type="InterPro" id="IPR036065">
    <property type="entry name" value="BolA-like_sf"/>
</dbReference>
<protein>
    <submittedName>
        <fullName evidence="2">BolA family protein</fullName>
    </submittedName>
</protein>
<name>F9UBE9_9GAMM</name>
<dbReference type="EMBL" id="AFWV01000007">
    <property type="protein sequence ID" value="EGV18267.1"/>
    <property type="molecule type" value="Genomic_DNA"/>
</dbReference>
<comment type="similarity">
    <text evidence="1">Belongs to the BolA/IbaG family.</text>
</comment>
<dbReference type="SUPFAM" id="SSF82657">
    <property type="entry name" value="BolA-like"/>
    <property type="match status" value="1"/>
</dbReference>
<evidence type="ECO:0000313" key="2">
    <source>
        <dbReference type="EMBL" id="EGV18267.1"/>
    </source>
</evidence>
<evidence type="ECO:0000256" key="1">
    <source>
        <dbReference type="RuleBase" id="RU003860"/>
    </source>
</evidence>
<dbReference type="GO" id="GO:0016226">
    <property type="term" value="P:iron-sulfur cluster assembly"/>
    <property type="evidence" value="ECO:0007669"/>
    <property type="project" value="TreeGrafter"/>
</dbReference>
<dbReference type="Gene3D" id="3.30.300.90">
    <property type="entry name" value="BolA-like"/>
    <property type="match status" value="1"/>
</dbReference>
<dbReference type="InterPro" id="IPR002634">
    <property type="entry name" value="BolA"/>
</dbReference>
<dbReference type="Proteomes" id="UP000005459">
    <property type="component" value="Unassembled WGS sequence"/>
</dbReference>
<dbReference type="PANTHER" id="PTHR46230">
    <property type="match status" value="1"/>
</dbReference>
<dbReference type="STRING" id="768671.ThimaDRAFT_2251"/>
<proteinExistence type="inferred from homology"/>
<dbReference type="PANTHER" id="PTHR46230:SF7">
    <property type="entry name" value="BOLA-LIKE PROTEIN 1"/>
    <property type="match status" value="1"/>
</dbReference>
<organism evidence="2 3">
    <name type="scientific">Thiocapsa marina 5811</name>
    <dbReference type="NCBI Taxonomy" id="768671"/>
    <lineage>
        <taxon>Bacteria</taxon>
        <taxon>Pseudomonadati</taxon>
        <taxon>Pseudomonadota</taxon>
        <taxon>Gammaproteobacteria</taxon>
        <taxon>Chromatiales</taxon>
        <taxon>Chromatiaceae</taxon>
        <taxon>Thiocapsa</taxon>
    </lineage>
</organism>
<reference evidence="2 3" key="1">
    <citation type="submission" date="2011-06" db="EMBL/GenBank/DDBJ databases">
        <title>The draft genome of Thiocapsa marina 5811.</title>
        <authorList>
            <consortium name="US DOE Joint Genome Institute (JGI-PGF)"/>
            <person name="Lucas S."/>
            <person name="Han J."/>
            <person name="Cheng J.-F."/>
            <person name="Goodwin L."/>
            <person name="Pitluck S."/>
            <person name="Peters L."/>
            <person name="Land M.L."/>
            <person name="Hauser L."/>
            <person name="Vogl K."/>
            <person name="Liu Z."/>
            <person name="Imhoff J."/>
            <person name="Thiel V."/>
            <person name="Frigaard N.-U."/>
            <person name="Bryant D."/>
            <person name="Woyke T.J."/>
        </authorList>
    </citation>
    <scope>NUCLEOTIDE SEQUENCE [LARGE SCALE GENOMIC DNA]</scope>
    <source>
        <strain evidence="2 3">5811</strain>
    </source>
</reference>
<dbReference type="PIRSF" id="PIRSF003113">
    <property type="entry name" value="BolA"/>
    <property type="match status" value="1"/>
</dbReference>